<evidence type="ECO:0000313" key="2">
    <source>
        <dbReference type="EMBL" id="AXK34675.1"/>
    </source>
</evidence>
<protein>
    <submittedName>
        <fullName evidence="2">Uncharacterized protein</fullName>
    </submittedName>
</protein>
<proteinExistence type="predicted"/>
<keyword evidence="1" id="KW-0175">Coiled coil</keyword>
<organism evidence="2 3">
    <name type="scientific">Streptomyces armeniacus</name>
    <dbReference type="NCBI Taxonomy" id="83291"/>
    <lineage>
        <taxon>Bacteria</taxon>
        <taxon>Bacillati</taxon>
        <taxon>Actinomycetota</taxon>
        <taxon>Actinomycetes</taxon>
        <taxon>Kitasatosporales</taxon>
        <taxon>Streptomycetaceae</taxon>
        <taxon>Streptomyces</taxon>
    </lineage>
</organism>
<sequence length="166" mass="18342">MTSPTEQTCQTGVLSALRPLAGQHLAQLETEREERQREADRAQRELDATQRLAAERKAAQFIAWAFPNTLARALDAQAWQGYPPNSTRPGPARWACAVAYLGEGLFLHHTQRQHDNDSEEDVLTLIEPCAGPGCGAYVTTRMFSEEALCNRLTESAARLCPACTPF</sequence>
<dbReference type="EMBL" id="CP031320">
    <property type="protein sequence ID" value="AXK34675.1"/>
    <property type="molecule type" value="Genomic_DNA"/>
</dbReference>
<gene>
    <name evidence="2" type="ORF">DVA86_20500</name>
</gene>
<dbReference type="KEGG" id="sarm:DVA86_20500"/>
<evidence type="ECO:0000256" key="1">
    <source>
        <dbReference type="SAM" id="Coils"/>
    </source>
</evidence>
<name>A0A345XSQ9_9ACTN</name>
<feature type="coiled-coil region" evidence="1">
    <location>
        <begin position="25"/>
        <end position="59"/>
    </location>
</feature>
<accession>A0A345XSQ9</accession>
<keyword evidence="3" id="KW-1185">Reference proteome</keyword>
<dbReference type="AlphaFoldDB" id="A0A345XSQ9"/>
<reference evidence="2 3" key="1">
    <citation type="submission" date="2018-07" db="EMBL/GenBank/DDBJ databases">
        <title>Draft genome of the type strain Streptomyces armeniacus ATCC 15676.</title>
        <authorList>
            <person name="Labana P."/>
            <person name="Gosse J.T."/>
            <person name="Boddy C.N."/>
        </authorList>
    </citation>
    <scope>NUCLEOTIDE SEQUENCE [LARGE SCALE GENOMIC DNA]</scope>
    <source>
        <strain evidence="2 3">ATCC 15676</strain>
    </source>
</reference>
<evidence type="ECO:0000313" key="3">
    <source>
        <dbReference type="Proteomes" id="UP000254425"/>
    </source>
</evidence>
<dbReference type="RefSeq" id="WP_208880270.1">
    <property type="nucleotide sequence ID" value="NZ_CP031320.1"/>
</dbReference>
<dbReference type="Proteomes" id="UP000254425">
    <property type="component" value="Chromosome"/>
</dbReference>